<keyword evidence="4" id="KW-1185">Reference proteome</keyword>
<keyword evidence="1" id="KW-0378">Hydrolase</keyword>
<dbReference type="OrthoDB" id="3181909at2"/>
<accession>A0A318RGU5</accession>
<dbReference type="EMBL" id="QJSP01000022">
    <property type="protein sequence ID" value="PYE12453.1"/>
    <property type="molecule type" value="Genomic_DNA"/>
</dbReference>
<dbReference type="RefSeq" id="WP_110472471.1">
    <property type="nucleotide sequence ID" value="NZ_QJSP01000022.1"/>
</dbReference>
<evidence type="ECO:0000313" key="4">
    <source>
        <dbReference type="Proteomes" id="UP000247591"/>
    </source>
</evidence>
<comment type="caution">
    <text evidence="3">The sequence shown here is derived from an EMBL/GenBank/DDBJ whole genome shotgun (WGS) entry which is preliminary data.</text>
</comment>
<protein>
    <submittedName>
        <fullName evidence="3">Acetyl esterase</fullName>
    </submittedName>
</protein>
<feature type="domain" description="Alpha/beta hydrolase fold-3" evidence="2">
    <location>
        <begin position="84"/>
        <end position="285"/>
    </location>
</feature>
<reference evidence="3 4" key="1">
    <citation type="submission" date="2018-06" db="EMBL/GenBank/DDBJ databases">
        <title>Genomic Encyclopedia of Type Strains, Phase IV (KMG-IV): sequencing the most valuable type-strain genomes for metagenomic binning, comparative biology and taxonomic classification.</title>
        <authorList>
            <person name="Goeker M."/>
        </authorList>
    </citation>
    <scope>NUCLEOTIDE SEQUENCE [LARGE SCALE GENOMIC DNA]</scope>
    <source>
        <strain evidence="3 4">DSM 45521</strain>
    </source>
</reference>
<dbReference type="InterPro" id="IPR029058">
    <property type="entry name" value="AB_hydrolase_fold"/>
</dbReference>
<organism evidence="3 4">
    <name type="scientific">Williamsia limnetica</name>
    <dbReference type="NCBI Taxonomy" id="882452"/>
    <lineage>
        <taxon>Bacteria</taxon>
        <taxon>Bacillati</taxon>
        <taxon>Actinomycetota</taxon>
        <taxon>Actinomycetes</taxon>
        <taxon>Mycobacteriales</taxon>
        <taxon>Nocardiaceae</taxon>
        <taxon>Williamsia</taxon>
    </lineage>
</organism>
<dbReference type="InterPro" id="IPR013094">
    <property type="entry name" value="AB_hydrolase_3"/>
</dbReference>
<dbReference type="GO" id="GO:0016787">
    <property type="term" value="F:hydrolase activity"/>
    <property type="evidence" value="ECO:0007669"/>
    <property type="project" value="UniProtKB-KW"/>
</dbReference>
<dbReference type="AlphaFoldDB" id="A0A318RGU5"/>
<dbReference type="SUPFAM" id="SSF53474">
    <property type="entry name" value="alpha/beta-Hydrolases"/>
    <property type="match status" value="1"/>
</dbReference>
<proteinExistence type="predicted"/>
<sequence>MTSTRPARWPVDPQIRRLLEQSAGAPGLHQIPLADARARVSAIRGLLPPAPPVHSVRDRVLPRAGGVVPFRTYLPTPSSRRGTILYFHGGGWTLGGIEDSDGYCRHLAVASGHRVISVGYRLAPEHPYPAALDDARAALEWVARECPGDSIVLGGDSAGGNLATVTTLYAGDQGLPVTGQVLIYPVVDTDDSRDSFAEFGGPGLLMTEADMAWFWDNYAPDPAVRSRAEISPLHAPDLRRSPSTLLVVAEHDILRDGALEYAAMLATHGVEVRIKRYPNMIHGFAPLIGLVDDADDALTEVADYCRDALARR</sequence>
<gene>
    <name evidence="3" type="ORF">DFR67_12237</name>
</gene>
<dbReference type="Pfam" id="PF07859">
    <property type="entry name" value="Abhydrolase_3"/>
    <property type="match status" value="1"/>
</dbReference>
<dbReference type="InterPro" id="IPR050300">
    <property type="entry name" value="GDXG_lipolytic_enzyme"/>
</dbReference>
<name>A0A318RGU5_WILLI</name>
<dbReference type="PANTHER" id="PTHR48081">
    <property type="entry name" value="AB HYDROLASE SUPERFAMILY PROTEIN C4A8.06C"/>
    <property type="match status" value="1"/>
</dbReference>
<evidence type="ECO:0000313" key="3">
    <source>
        <dbReference type="EMBL" id="PYE12453.1"/>
    </source>
</evidence>
<dbReference type="Gene3D" id="3.40.50.1820">
    <property type="entry name" value="alpha/beta hydrolase"/>
    <property type="match status" value="1"/>
</dbReference>
<dbReference type="Proteomes" id="UP000247591">
    <property type="component" value="Unassembled WGS sequence"/>
</dbReference>
<dbReference type="PANTHER" id="PTHR48081:SF8">
    <property type="entry name" value="ALPHA_BETA HYDROLASE FOLD-3 DOMAIN-CONTAINING PROTEIN-RELATED"/>
    <property type="match status" value="1"/>
</dbReference>
<evidence type="ECO:0000259" key="2">
    <source>
        <dbReference type="Pfam" id="PF07859"/>
    </source>
</evidence>
<evidence type="ECO:0000256" key="1">
    <source>
        <dbReference type="ARBA" id="ARBA00022801"/>
    </source>
</evidence>